<reference evidence="1" key="1">
    <citation type="submission" date="2022-10" db="EMBL/GenBank/DDBJ databases">
        <title>The complete genomes of actinobacterial strains from the NBC collection.</title>
        <authorList>
            <person name="Joergensen T.S."/>
            <person name="Alvarez Arevalo M."/>
            <person name="Sterndorff E.B."/>
            <person name="Faurdal D."/>
            <person name="Vuksanovic O."/>
            <person name="Mourched A.-S."/>
            <person name="Charusanti P."/>
            <person name="Shaw S."/>
            <person name="Blin K."/>
            <person name="Weber T."/>
        </authorList>
    </citation>
    <scope>NUCLEOTIDE SEQUENCE</scope>
    <source>
        <strain evidence="1">NBC_00060</strain>
    </source>
</reference>
<name>A0AAU2H922_9ACTN</name>
<dbReference type="SUPFAM" id="SSF52833">
    <property type="entry name" value="Thioredoxin-like"/>
    <property type="match status" value="1"/>
</dbReference>
<protein>
    <recommendedName>
        <fullName evidence="2">Thioredoxin domain-containing protein</fullName>
    </recommendedName>
</protein>
<dbReference type="InterPro" id="IPR036249">
    <property type="entry name" value="Thioredoxin-like_sf"/>
</dbReference>
<accession>A0AAU2H922</accession>
<dbReference type="AlphaFoldDB" id="A0AAU2H922"/>
<proteinExistence type="predicted"/>
<dbReference type="Gene3D" id="3.40.30.10">
    <property type="entry name" value="Glutaredoxin"/>
    <property type="match status" value="1"/>
</dbReference>
<evidence type="ECO:0000313" key="1">
    <source>
        <dbReference type="EMBL" id="WTU44649.1"/>
    </source>
</evidence>
<sequence>MIFLWIVVTVLSLLVSICLMALVDQYQTLQLIRGRLELDDAPAPVVIPGDRVLAPSAIGLPAELDHREHLVVLFLSTTCATCRALAKKLGGRPPDNLWVVLVEGDAERAADWFAAAGLPRTRATVDLDGRISDAFGLDVTPAAFVYRRGEVLLGQTIPSFRQLDSLLSSDAVPPSLLP</sequence>
<gene>
    <name evidence="1" type="ORF">OHV25_36185</name>
</gene>
<dbReference type="EMBL" id="CP108253">
    <property type="protein sequence ID" value="WTU44649.1"/>
    <property type="molecule type" value="Genomic_DNA"/>
</dbReference>
<evidence type="ECO:0008006" key="2">
    <source>
        <dbReference type="Google" id="ProtNLM"/>
    </source>
</evidence>
<organism evidence="1">
    <name type="scientific">Streptomyces sp. NBC_00060</name>
    <dbReference type="NCBI Taxonomy" id="2975636"/>
    <lineage>
        <taxon>Bacteria</taxon>
        <taxon>Bacillati</taxon>
        <taxon>Actinomycetota</taxon>
        <taxon>Actinomycetes</taxon>
        <taxon>Kitasatosporales</taxon>
        <taxon>Streptomycetaceae</taxon>
        <taxon>Streptomyces</taxon>
    </lineage>
</organism>